<organism evidence="2 3">
    <name type="scientific">Nannocystis pusilla</name>
    <dbReference type="NCBI Taxonomy" id="889268"/>
    <lineage>
        <taxon>Bacteria</taxon>
        <taxon>Pseudomonadati</taxon>
        <taxon>Myxococcota</taxon>
        <taxon>Polyangia</taxon>
        <taxon>Nannocystales</taxon>
        <taxon>Nannocystaceae</taxon>
        <taxon>Nannocystis</taxon>
    </lineage>
</organism>
<name>A0A9X3IXR7_9BACT</name>
<dbReference type="EMBL" id="JAPNKE010000002">
    <property type="protein sequence ID" value="MCY1007751.1"/>
    <property type="molecule type" value="Genomic_DNA"/>
</dbReference>
<dbReference type="Proteomes" id="UP001150924">
    <property type="component" value="Unassembled WGS sequence"/>
</dbReference>
<evidence type="ECO:0000313" key="3">
    <source>
        <dbReference type="Proteomes" id="UP001150924"/>
    </source>
</evidence>
<feature type="compositionally biased region" description="Basic residues" evidence="1">
    <location>
        <begin position="132"/>
        <end position="158"/>
    </location>
</feature>
<comment type="caution">
    <text evidence="2">The sequence shown here is derived from an EMBL/GenBank/DDBJ whole genome shotgun (WGS) entry which is preliminary data.</text>
</comment>
<reference evidence="2" key="1">
    <citation type="submission" date="2022-11" db="EMBL/GenBank/DDBJ databases">
        <title>Minimal conservation of predation-associated metabolite biosynthetic gene clusters underscores biosynthetic potential of Myxococcota including descriptions for ten novel species: Archangium lansinium sp. nov., Myxococcus landrumus sp. nov., Nannocystis bai.</title>
        <authorList>
            <person name="Ahearne A."/>
            <person name="Stevens C."/>
            <person name="Phillips K."/>
        </authorList>
    </citation>
    <scope>NUCLEOTIDE SEQUENCE</scope>
    <source>
        <strain evidence="2">Na p29</strain>
    </source>
</reference>
<feature type="region of interest" description="Disordered" evidence="1">
    <location>
        <begin position="125"/>
        <end position="161"/>
    </location>
</feature>
<accession>A0A9X3IXR7</accession>
<dbReference type="AlphaFoldDB" id="A0A9X3IXR7"/>
<sequence length="189" mass="20877">MLALAAAIALWRFTVSQPSPALTGYSVTVRNSTLQELRGDEPAAAAGRYRPDTELDWVISPERTVAGAVELRALARAPDGRSELLAPPFTRTPAGALRIRGRLDAVLLLAAGRWRLTLLVAPEGAAPARPTRWPRRSRPAARSRSRPRSRSRSSRPIRSRLTCPNRHVPACICLRTRRSRRVRSFGHVP</sequence>
<proteinExistence type="predicted"/>
<keyword evidence="3" id="KW-1185">Reference proteome</keyword>
<gene>
    <name evidence="2" type="ORF">OV079_19780</name>
</gene>
<evidence type="ECO:0000313" key="2">
    <source>
        <dbReference type="EMBL" id="MCY1007751.1"/>
    </source>
</evidence>
<protein>
    <submittedName>
        <fullName evidence="2">Uncharacterized protein</fullName>
    </submittedName>
</protein>
<dbReference type="RefSeq" id="WP_267770391.1">
    <property type="nucleotide sequence ID" value="NZ_JAPNKE010000002.1"/>
</dbReference>
<evidence type="ECO:0000256" key="1">
    <source>
        <dbReference type="SAM" id="MobiDB-lite"/>
    </source>
</evidence>